<reference evidence="4" key="1">
    <citation type="submission" date="2023-08" db="EMBL/GenBank/DDBJ databases">
        <authorList>
            <person name="Alioto T."/>
            <person name="Alioto T."/>
            <person name="Gomez Garrido J."/>
        </authorList>
    </citation>
    <scope>NUCLEOTIDE SEQUENCE</scope>
</reference>
<evidence type="ECO:0000313" key="5">
    <source>
        <dbReference type="Proteomes" id="UP001162480"/>
    </source>
</evidence>
<dbReference type="PROSITE" id="PS50158">
    <property type="entry name" value="ZF_CCHC"/>
    <property type="match status" value="1"/>
</dbReference>
<keyword evidence="1" id="KW-0862">Zinc</keyword>
<keyword evidence="5" id="KW-1185">Reference proteome</keyword>
<dbReference type="AlphaFoldDB" id="A0AA36AFM4"/>
<dbReference type="EMBL" id="OX597814">
    <property type="protein sequence ID" value="CAI9715245.1"/>
    <property type="molecule type" value="Genomic_DNA"/>
</dbReference>
<sequence length="380" mass="44828">MGKSTYVSRGKKFGTVEVRYATEEIAASLATTVLRAETFIMWPSYKGRRGVRVKIPNIPPEVKTEWLATAILGAAEEEVEVESFKESNVINWRGYGVELCLMATKEDIERFPYRIEIEDEKTLSVIVEGRKPNCYLCGTRGHIKKECPLYEFVAECEQELEKKNTVNEKENIEKETKQQEKGNNKSMKEKEIKEKKEIEPKQSQEKKKEKETTGKKQERDQNQTKRKDGTQKEKEKEHKTREKERTDKEPKRQEKEEERKEGKKREREKQREENKEEISPKRKTRENVGRKQDHGFYKLVTFHFCPEMKELTSSTEGHIWVDRMTDQWQETALIPEERVAEFLRAAGESVTFYTSVRVRERLPEGSVIDFRELKTIMEYV</sequence>
<dbReference type="GO" id="GO:0008270">
    <property type="term" value="F:zinc ion binding"/>
    <property type="evidence" value="ECO:0007669"/>
    <property type="project" value="UniProtKB-KW"/>
</dbReference>
<organism evidence="4 5">
    <name type="scientific">Octopus vulgaris</name>
    <name type="common">Common octopus</name>
    <dbReference type="NCBI Taxonomy" id="6645"/>
    <lineage>
        <taxon>Eukaryota</taxon>
        <taxon>Metazoa</taxon>
        <taxon>Spiralia</taxon>
        <taxon>Lophotrochozoa</taxon>
        <taxon>Mollusca</taxon>
        <taxon>Cephalopoda</taxon>
        <taxon>Coleoidea</taxon>
        <taxon>Octopodiformes</taxon>
        <taxon>Octopoda</taxon>
        <taxon>Incirrata</taxon>
        <taxon>Octopodidae</taxon>
        <taxon>Octopus</taxon>
    </lineage>
</organism>
<dbReference type="Proteomes" id="UP001162480">
    <property type="component" value="Chromosome 1"/>
</dbReference>
<keyword evidence="1" id="KW-0863">Zinc-finger</keyword>
<dbReference type="GO" id="GO:0003676">
    <property type="term" value="F:nucleic acid binding"/>
    <property type="evidence" value="ECO:0007669"/>
    <property type="project" value="InterPro"/>
</dbReference>
<dbReference type="Pfam" id="PF00098">
    <property type="entry name" value="zf-CCHC"/>
    <property type="match status" value="1"/>
</dbReference>
<proteinExistence type="predicted"/>
<evidence type="ECO:0000259" key="3">
    <source>
        <dbReference type="PROSITE" id="PS50158"/>
    </source>
</evidence>
<feature type="region of interest" description="Disordered" evidence="2">
    <location>
        <begin position="167"/>
        <end position="289"/>
    </location>
</feature>
<dbReference type="InterPro" id="IPR036875">
    <property type="entry name" value="Znf_CCHC_sf"/>
</dbReference>
<evidence type="ECO:0000256" key="2">
    <source>
        <dbReference type="SAM" id="MobiDB-lite"/>
    </source>
</evidence>
<dbReference type="SMART" id="SM00343">
    <property type="entry name" value="ZnF_C2HC"/>
    <property type="match status" value="1"/>
</dbReference>
<keyword evidence="1" id="KW-0479">Metal-binding</keyword>
<gene>
    <name evidence="4" type="ORF">OCTVUL_1B025514</name>
</gene>
<evidence type="ECO:0000256" key="1">
    <source>
        <dbReference type="PROSITE-ProRule" id="PRU00047"/>
    </source>
</evidence>
<dbReference type="SUPFAM" id="SSF57756">
    <property type="entry name" value="Retrovirus zinc finger-like domains"/>
    <property type="match status" value="1"/>
</dbReference>
<name>A0AA36AFM4_OCTVU</name>
<accession>A0AA36AFM4</accession>
<evidence type="ECO:0000313" key="4">
    <source>
        <dbReference type="EMBL" id="CAI9715245.1"/>
    </source>
</evidence>
<protein>
    <submittedName>
        <fullName evidence="4">XP_036361568.1uncharacterized protein LOC118764671</fullName>
    </submittedName>
</protein>
<dbReference type="InterPro" id="IPR001878">
    <property type="entry name" value="Znf_CCHC"/>
</dbReference>
<feature type="domain" description="CCHC-type" evidence="3">
    <location>
        <begin position="134"/>
        <end position="148"/>
    </location>
</feature>